<organism evidence="1 2">
    <name type="scientific">Pelolinea submarina</name>
    <dbReference type="NCBI Taxonomy" id="913107"/>
    <lineage>
        <taxon>Bacteria</taxon>
        <taxon>Bacillati</taxon>
        <taxon>Chloroflexota</taxon>
        <taxon>Anaerolineae</taxon>
        <taxon>Anaerolineales</taxon>
        <taxon>Anaerolineaceae</taxon>
        <taxon>Pelolinea</taxon>
    </lineage>
</organism>
<evidence type="ECO:0000313" key="2">
    <source>
        <dbReference type="Proteomes" id="UP000256388"/>
    </source>
</evidence>
<dbReference type="OrthoDB" id="173049at2"/>
<dbReference type="AlphaFoldDB" id="A0A3E0AIH6"/>
<name>A0A3E0AIH6_9CHLR</name>
<accession>A0A3E0AIH6</accession>
<dbReference type="Proteomes" id="UP000256388">
    <property type="component" value="Unassembled WGS sequence"/>
</dbReference>
<comment type="caution">
    <text evidence="1">The sequence shown here is derived from an EMBL/GenBank/DDBJ whole genome shotgun (WGS) entry which is preliminary data.</text>
</comment>
<dbReference type="RefSeq" id="WP_126440427.1">
    <property type="nucleotide sequence ID" value="NZ_AP018437.1"/>
</dbReference>
<proteinExistence type="predicted"/>
<gene>
    <name evidence="1" type="ORF">DFR64_1306</name>
</gene>
<evidence type="ECO:0000313" key="1">
    <source>
        <dbReference type="EMBL" id="REG11425.1"/>
    </source>
</evidence>
<protein>
    <submittedName>
        <fullName evidence="1">Uncharacterized protein</fullName>
    </submittedName>
</protein>
<dbReference type="EMBL" id="QUMS01000001">
    <property type="protein sequence ID" value="REG11425.1"/>
    <property type="molecule type" value="Genomic_DNA"/>
</dbReference>
<sequence length="231" mass="27003">MTSITNPSDNCIPSWINTVASWITIISDTSCLKALGQLWVIGRKLLQGLSSEGMYEVLDYQTTLEIKDQHGRYAILNKLEKVRYLQNNIIAFQDQAWGDGKILVKYNCTPGVAVDQYRCGSKTFILISLRQVKFKGDVDRFKIEWGIEQGFLKKDGFWATEISHHTQQIKIRAIFPKCRPPQRTVIIERNSRKTHFLTKAAKEQLPDGRWLVTWKSHQPRLYEQYIFHWKW</sequence>
<reference evidence="1 2" key="1">
    <citation type="submission" date="2018-08" db="EMBL/GenBank/DDBJ databases">
        <title>Genomic Encyclopedia of Type Strains, Phase IV (KMG-IV): sequencing the most valuable type-strain genomes for metagenomic binning, comparative biology and taxonomic classification.</title>
        <authorList>
            <person name="Goeker M."/>
        </authorList>
    </citation>
    <scope>NUCLEOTIDE SEQUENCE [LARGE SCALE GENOMIC DNA]</scope>
    <source>
        <strain evidence="1 2">DSM 23923</strain>
    </source>
</reference>
<keyword evidence="2" id="KW-1185">Reference proteome</keyword>